<feature type="non-terminal residue" evidence="1">
    <location>
        <position position="1"/>
    </location>
</feature>
<dbReference type="RefSeq" id="XP_009533355.1">
    <property type="nucleotide sequence ID" value="XM_009535060.1"/>
</dbReference>
<proteinExistence type="predicted"/>
<name>G5A0X8_PHYSP</name>
<accession>G5A0X8</accession>
<keyword evidence="2" id="KW-1185">Reference proteome</keyword>
<protein>
    <submittedName>
        <fullName evidence="1">Uncharacterized protein</fullName>
    </submittedName>
</protein>
<dbReference type="Proteomes" id="UP000002640">
    <property type="component" value="Unassembled WGS sequence"/>
</dbReference>
<dbReference type="GeneID" id="20660067"/>
<dbReference type="EMBL" id="JH159158">
    <property type="protein sequence ID" value="EGZ10610.1"/>
    <property type="molecule type" value="Genomic_DNA"/>
</dbReference>
<evidence type="ECO:0000313" key="2">
    <source>
        <dbReference type="Proteomes" id="UP000002640"/>
    </source>
</evidence>
<dbReference type="InParanoid" id="G5A0X8"/>
<gene>
    <name evidence="1" type="ORF">PHYSODRAFT_518476</name>
</gene>
<sequence>KNLPLQVIAFPDSTCEATARDIQGCNDWSDNWFYYNGNCITDSTAFAESKFGGASYLLMEKYAEGTNCGAHMYTVAYRSDNKCHPSILEGTHFRVSLGSDDNSLTLATFPSELCRESDSGATIVTVGS</sequence>
<evidence type="ECO:0000313" key="1">
    <source>
        <dbReference type="EMBL" id="EGZ10610.1"/>
    </source>
</evidence>
<dbReference type="AlphaFoldDB" id="G5A0X8"/>
<dbReference type="KEGG" id="psoj:PHYSODRAFT_518476"/>
<organism evidence="1 2">
    <name type="scientific">Phytophthora sojae (strain P6497)</name>
    <name type="common">Soybean stem and root rot agent</name>
    <name type="synonym">Phytophthora megasperma f. sp. glycines</name>
    <dbReference type="NCBI Taxonomy" id="1094619"/>
    <lineage>
        <taxon>Eukaryota</taxon>
        <taxon>Sar</taxon>
        <taxon>Stramenopiles</taxon>
        <taxon>Oomycota</taxon>
        <taxon>Peronosporomycetes</taxon>
        <taxon>Peronosporales</taxon>
        <taxon>Peronosporaceae</taxon>
        <taxon>Phytophthora</taxon>
    </lineage>
</organism>
<reference evidence="1 2" key="1">
    <citation type="journal article" date="2006" name="Science">
        <title>Phytophthora genome sequences uncover evolutionary origins and mechanisms of pathogenesis.</title>
        <authorList>
            <person name="Tyler B.M."/>
            <person name="Tripathy S."/>
            <person name="Zhang X."/>
            <person name="Dehal P."/>
            <person name="Jiang R.H."/>
            <person name="Aerts A."/>
            <person name="Arredondo F.D."/>
            <person name="Baxter L."/>
            <person name="Bensasson D."/>
            <person name="Beynon J.L."/>
            <person name="Chapman J."/>
            <person name="Damasceno C.M."/>
            <person name="Dorrance A.E."/>
            <person name="Dou D."/>
            <person name="Dickerman A.W."/>
            <person name="Dubchak I.L."/>
            <person name="Garbelotto M."/>
            <person name="Gijzen M."/>
            <person name="Gordon S.G."/>
            <person name="Govers F."/>
            <person name="Grunwald N.J."/>
            <person name="Huang W."/>
            <person name="Ivors K.L."/>
            <person name="Jones R.W."/>
            <person name="Kamoun S."/>
            <person name="Krampis K."/>
            <person name="Lamour K.H."/>
            <person name="Lee M.K."/>
            <person name="McDonald W.H."/>
            <person name="Medina M."/>
            <person name="Meijer H.J."/>
            <person name="Nordberg E.K."/>
            <person name="Maclean D.J."/>
            <person name="Ospina-Giraldo M.D."/>
            <person name="Morris P.F."/>
            <person name="Phuntumart V."/>
            <person name="Putnam N.H."/>
            <person name="Rash S."/>
            <person name="Rose J.K."/>
            <person name="Sakihama Y."/>
            <person name="Salamov A.A."/>
            <person name="Savidor A."/>
            <person name="Scheuring C.F."/>
            <person name="Smith B.M."/>
            <person name="Sobral B.W."/>
            <person name="Terry A."/>
            <person name="Torto-Alalibo T.A."/>
            <person name="Win J."/>
            <person name="Xu Z."/>
            <person name="Zhang H."/>
            <person name="Grigoriev I.V."/>
            <person name="Rokhsar D.S."/>
            <person name="Boore J.L."/>
        </authorList>
    </citation>
    <scope>NUCLEOTIDE SEQUENCE [LARGE SCALE GENOMIC DNA]</scope>
    <source>
        <strain evidence="1 2">P6497</strain>
    </source>
</reference>